<dbReference type="SUPFAM" id="SSF52540">
    <property type="entry name" value="P-loop containing nucleoside triphosphate hydrolases"/>
    <property type="match status" value="1"/>
</dbReference>
<dbReference type="RefSeq" id="WP_132213153.1">
    <property type="nucleotide sequence ID" value="NZ_SLWN01000013.1"/>
</dbReference>
<dbReference type="GO" id="GO:0005524">
    <property type="term" value="F:ATP binding"/>
    <property type="evidence" value="ECO:0007669"/>
    <property type="project" value="UniProtKB-KW"/>
</dbReference>
<dbReference type="PROSITE" id="PS50043">
    <property type="entry name" value="HTH_LUXR_2"/>
    <property type="match status" value="1"/>
</dbReference>
<dbReference type="CDD" id="cd06170">
    <property type="entry name" value="LuxR_C_like"/>
    <property type="match status" value="1"/>
</dbReference>
<gene>
    <name evidence="4" type="ORF">EV652_11376</name>
</gene>
<evidence type="ECO:0000313" key="5">
    <source>
        <dbReference type="Proteomes" id="UP000294508"/>
    </source>
</evidence>
<keyword evidence="5" id="KW-1185">Reference proteome</keyword>
<dbReference type="InterPro" id="IPR003593">
    <property type="entry name" value="AAA+_ATPase"/>
</dbReference>
<dbReference type="OrthoDB" id="3796539at2"/>
<dbReference type="InterPro" id="IPR016032">
    <property type="entry name" value="Sig_transdc_resp-reg_C-effctor"/>
</dbReference>
<keyword evidence="2" id="KW-0067">ATP-binding</keyword>
<organism evidence="4 5">
    <name type="scientific">Kribbella steppae</name>
    <dbReference type="NCBI Taxonomy" id="2512223"/>
    <lineage>
        <taxon>Bacteria</taxon>
        <taxon>Bacillati</taxon>
        <taxon>Actinomycetota</taxon>
        <taxon>Actinomycetes</taxon>
        <taxon>Propionibacteriales</taxon>
        <taxon>Kribbellaceae</taxon>
        <taxon>Kribbella</taxon>
    </lineage>
</organism>
<feature type="domain" description="HTH luxR-type" evidence="3">
    <location>
        <begin position="839"/>
        <end position="904"/>
    </location>
</feature>
<dbReference type="Gene3D" id="1.10.10.10">
    <property type="entry name" value="Winged helix-like DNA-binding domain superfamily/Winged helix DNA-binding domain"/>
    <property type="match status" value="1"/>
</dbReference>
<sequence>MVESRPLRGRSEQLGLALSAVRRVRAVGASGVVLVTGAPGIGKTAVLTEICRQAAVQRFRVARTKCDEIEQVSPGAPVIAVLRSGRDPLISADDYEHLGQIEPLVLADRIATYLEKAAAGGPLVIAIDDLHWADRVSLFLLRSLIPRLIGLPVLWVLTSRDRRLKSELESVDHVRFHHLLLTPLTAPDLAAMAHDRLGGVPSRHTQQLLAPSDGNPFLAVQIIDGIARTAGREDAVPAEFTAAIHRRLSELDPTVRRAVELLAVAGRPLPIDDLVLLQPELTPELVGDAIVSGLVAETSGTLSFRHDLIRETVYAAIAGRIVRELHLRIADHLLRVAGQELLAASHVKAATIPGDLGSALILTSAAEQLTSISPDDASELAMLAFGTLRPSHDRWFEIGRRCLAVVARAQHVTETLTVADQLLARADEAEVIGQIETVTARALWLGGRVAELTERCDRVLRLPGLAPVIAARLTAARALARTRLVPGTAAAEGARVALETARTVGDQEAITLALQASGEAAKNEGRHQASLRHFRDLRPLLGTSYLAEEIIALQLLDRYEHAQTLLDQSRRDSESAVEGALPALAYAQVWQDFNLGRLDDADAGALGLIELGRQLGTSVHALEAMMIHAAVLLARGDYEAAGRQIEAAARLTDADENIREPAVPLMRGWLAATRGDLDRATAILRPLLDTAAESRTFWPWWPGWTAVFYEIGTAAGEPKFARQAVDLAELGAERNPGVISFQGLALNLRGRAEDDLALVARSAEVLASSPRPALLAVGAASYGRALLAAGDRDAGMVELDRAWDIYHAMGSLDSRNGVEATMRRAGARRTKWDQATARPATGWEALTDAEQRVAKLIAVGHTNKSAASTLGISINTVGTHLRAVFAKLGIQSRVQLANTLHAHLGESREPNG</sequence>
<dbReference type="Gene3D" id="3.40.50.300">
    <property type="entry name" value="P-loop containing nucleotide triphosphate hydrolases"/>
    <property type="match status" value="1"/>
</dbReference>
<evidence type="ECO:0000259" key="3">
    <source>
        <dbReference type="PROSITE" id="PS50043"/>
    </source>
</evidence>
<keyword evidence="1" id="KW-0547">Nucleotide-binding</keyword>
<dbReference type="InterPro" id="IPR036388">
    <property type="entry name" value="WH-like_DNA-bd_sf"/>
</dbReference>
<dbReference type="InterPro" id="IPR027417">
    <property type="entry name" value="P-loop_NTPase"/>
</dbReference>
<dbReference type="EMBL" id="SLWN01000013">
    <property type="protein sequence ID" value="TCO19677.1"/>
    <property type="molecule type" value="Genomic_DNA"/>
</dbReference>
<protein>
    <submittedName>
        <fullName evidence="4">Regulatory LuxR family protein</fullName>
    </submittedName>
</protein>
<dbReference type="GO" id="GO:0004016">
    <property type="term" value="F:adenylate cyclase activity"/>
    <property type="evidence" value="ECO:0007669"/>
    <property type="project" value="TreeGrafter"/>
</dbReference>
<dbReference type="Pfam" id="PF13191">
    <property type="entry name" value="AAA_16"/>
    <property type="match status" value="1"/>
</dbReference>
<comment type="caution">
    <text evidence="4">The sequence shown here is derived from an EMBL/GenBank/DDBJ whole genome shotgun (WGS) entry which is preliminary data.</text>
</comment>
<dbReference type="SMART" id="SM00382">
    <property type="entry name" value="AAA"/>
    <property type="match status" value="1"/>
</dbReference>
<dbReference type="GO" id="GO:0003677">
    <property type="term" value="F:DNA binding"/>
    <property type="evidence" value="ECO:0007669"/>
    <property type="project" value="InterPro"/>
</dbReference>
<evidence type="ECO:0000256" key="1">
    <source>
        <dbReference type="ARBA" id="ARBA00022741"/>
    </source>
</evidence>
<dbReference type="PANTHER" id="PTHR16305:SF28">
    <property type="entry name" value="GUANYLATE CYCLASE DOMAIN-CONTAINING PROTEIN"/>
    <property type="match status" value="1"/>
</dbReference>
<dbReference type="GO" id="GO:0006355">
    <property type="term" value="P:regulation of DNA-templated transcription"/>
    <property type="evidence" value="ECO:0007669"/>
    <property type="project" value="InterPro"/>
</dbReference>
<proteinExistence type="predicted"/>
<evidence type="ECO:0000313" key="4">
    <source>
        <dbReference type="EMBL" id="TCO19677.1"/>
    </source>
</evidence>
<dbReference type="PANTHER" id="PTHR16305">
    <property type="entry name" value="TESTICULAR SOLUBLE ADENYLYL CYCLASE"/>
    <property type="match status" value="1"/>
</dbReference>
<name>A0A4V2RYG7_9ACTN</name>
<dbReference type="InterPro" id="IPR000792">
    <property type="entry name" value="Tscrpt_reg_LuxR_C"/>
</dbReference>
<dbReference type="GO" id="GO:0005737">
    <property type="term" value="C:cytoplasm"/>
    <property type="evidence" value="ECO:0007669"/>
    <property type="project" value="TreeGrafter"/>
</dbReference>
<evidence type="ECO:0000256" key="2">
    <source>
        <dbReference type="ARBA" id="ARBA00022840"/>
    </source>
</evidence>
<dbReference type="AlphaFoldDB" id="A0A4V2RYG7"/>
<dbReference type="InterPro" id="IPR041664">
    <property type="entry name" value="AAA_16"/>
</dbReference>
<reference evidence="4 5" key="1">
    <citation type="journal article" date="2015" name="Stand. Genomic Sci.">
        <title>Genomic Encyclopedia of Bacterial and Archaeal Type Strains, Phase III: the genomes of soil and plant-associated and newly described type strains.</title>
        <authorList>
            <person name="Whitman W.B."/>
            <person name="Woyke T."/>
            <person name="Klenk H.P."/>
            <person name="Zhou Y."/>
            <person name="Lilburn T.G."/>
            <person name="Beck B.J."/>
            <person name="De Vos P."/>
            <person name="Vandamme P."/>
            <person name="Eisen J.A."/>
            <person name="Garrity G."/>
            <person name="Hugenholtz P."/>
            <person name="Kyrpides N.C."/>
        </authorList>
    </citation>
    <scope>NUCLEOTIDE SEQUENCE [LARGE SCALE GENOMIC DNA]</scope>
    <source>
        <strain evidence="4 5">VKM Ac-2572</strain>
    </source>
</reference>
<dbReference type="SUPFAM" id="SSF46894">
    <property type="entry name" value="C-terminal effector domain of the bipartite response regulators"/>
    <property type="match status" value="1"/>
</dbReference>
<dbReference type="Proteomes" id="UP000294508">
    <property type="component" value="Unassembled WGS sequence"/>
</dbReference>
<dbReference type="Pfam" id="PF00196">
    <property type="entry name" value="GerE"/>
    <property type="match status" value="1"/>
</dbReference>
<accession>A0A4V2RYG7</accession>
<dbReference type="SMART" id="SM00421">
    <property type="entry name" value="HTH_LUXR"/>
    <property type="match status" value="1"/>
</dbReference>
<dbReference type="PRINTS" id="PR00038">
    <property type="entry name" value="HTHLUXR"/>
</dbReference>